<keyword evidence="1" id="KW-0472">Membrane</keyword>
<organism evidence="2">
    <name type="scientific">Myoviridae sp. ctNQV2</name>
    <dbReference type="NCBI Taxonomy" id="2827683"/>
    <lineage>
        <taxon>Viruses</taxon>
        <taxon>Duplodnaviria</taxon>
        <taxon>Heunggongvirae</taxon>
        <taxon>Uroviricota</taxon>
        <taxon>Caudoviricetes</taxon>
    </lineage>
</organism>
<accession>A0A8S5RZC4</accession>
<dbReference type="EMBL" id="BK032510">
    <property type="protein sequence ID" value="DAF44024.1"/>
    <property type="molecule type" value="Genomic_DNA"/>
</dbReference>
<protein>
    <submittedName>
        <fullName evidence="2">Uncharacterized protein</fullName>
    </submittedName>
</protein>
<sequence>MLILSLFNKWKGSLTILVFIYWRLYFRILLLPLYLFFCITKIGKISFPHQIILVNN</sequence>
<name>A0A8S5RZC4_9CAUD</name>
<proteinExistence type="predicted"/>
<keyword evidence="1" id="KW-0812">Transmembrane</keyword>
<keyword evidence="1" id="KW-1133">Transmembrane helix</keyword>
<reference evidence="2" key="1">
    <citation type="journal article" date="2021" name="Proc. Natl. Acad. Sci. U.S.A.">
        <title>A Catalog of Tens of Thousands of Viruses from Human Metagenomes Reveals Hidden Associations with Chronic Diseases.</title>
        <authorList>
            <person name="Tisza M.J."/>
            <person name="Buck C.B."/>
        </authorList>
    </citation>
    <scope>NUCLEOTIDE SEQUENCE</scope>
    <source>
        <strain evidence="2">CtNQV2</strain>
    </source>
</reference>
<evidence type="ECO:0000313" key="2">
    <source>
        <dbReference type="EMBL" id="DAF44024.1"/>
    </source>
</evidence>
<feature type="transmembrane region" description="Helical" evidence="1">
    <location>
        <begin position="20"/>
        <end position="39"/>
    </location>
</feature>
<evidence type="ECO:0000256" key="1">
    <source>
        <dbReference type="SAM" id="Phobius"/>
    </source>
</evidence>